<sequence>MNTNLKIKKIWTYSFLIIAGLVFAAPFVWMISTSLKPNSQMFSYPPEWVPEYLYFEHYIKAVTDIQFFTFFQNSLIIACLSTLGVMISCPLAGYAFARLQWKGRDTLFIVTLAVMMIPFPVTMVPLFVMFSKINLVNTFLPMIIPTFFGVPFFIFLMRQFFKQLPKSLEDAARIDGCSELMIYLRIMLPLCQPAILTIGLFQFMASWNDFLQPLIYLNDESLYTLQLGLQQFRSAQDTAWGPMMAASVLIALPIITIYFFVQKAFIKGISFGGVKG</sequence>
<evidence type="ECO:0000256" key="3">
    <source>
        <dbReference type="ARBA" id="ARBA00022475"/>
    </source>
</evidence>
<feature type="transmembrane region" description="Helical" evidence="7">
    <location>
        <begin position="12"/>
        <end position="32"/>
    </location>
</feature>
<feature type="transmembrane region" description="Helical" evidence="7">
    <location>
        <begin position="108"/>
        <end position="130"/>
    </location>
</feature>
<evidence type="ECO:0000256" key="4">
    <source>
        <dbReference type="ARBA" id="ARBA00022692"/>
    </source>
</evidence>
<feature type="transmembrane region" description="Helical" evidence="7">
    <location>
        <begin position="182"/>
        <end position="204"/>
    </location>
</feature>
<dbReference type="PANTHER" id="PTHR43744:SF8">
    <property type="entry name" value="SN-GLYCEROL-3-PHOSPHATE TRANSPORT SYSTEM PERMEASE PROTEIN UGPE"/>
    <property type="match status" value="1"/>
</dbReference>
<evidence type="ECO:0000313" key="10">
    <source>
        <dbReference type="Proteomes" id="UP001589838"/>
    </source>
</evidence>
<feature type="domain" description="ABC transmembrane type-1" evidence="8">
    <location>
        <begin position="71"/>
        <end position="261"/>
    </location>
</feature>
<dbReference type="SUPFAM" id="SSF161098">
    <property type="entry name" value="MetI-like"/>
    <property type="match status" value="1"/>
</dbReference>
<evidence type="ECO:0000256" key="7">
    <source>
        <dbReference type="RuleBase" id="RU363032"/>
    </source>
</evidence>
<protein>
    <submittedName>
        <fullName evidence="9">Carbohydrate ABC transporter permease</fullName>
    </submittedName>
</protein>
<evidence type="ECO:0000313" key="9">
    <source>
        <dbReference type="EMBL" id="MFC0469116.1"/>
    </source>
</evidence>
<dbReference type="InterPro" id="IPR035906">
    <property type="entry name" value="MetI-like_sf"/>
</dbReference>
<evidence type="ECO:0000256" key="5">
    <source>
        <dbReference type="ARBA" id="ARBA00022989"/>
    </source>
</evidence>
<feature type="transmembrane region" description="Helical" evidence="7">
    <location>
        <begin position="239"/>
        <end position="261"/>
    </location>
</feature>
<dbReference type="Proteomes" id="UP001589838">
    <property type="component" value="Unassembled WGS sequence"/>
</dbReference>
<evidence type="ECO:0000256" key="6">
    <source>
        <dbReference type="ARBA" id="ARBA00023136"/>
    </source>
</evidence>
<reference evidence="9 10" key="1">
    <citation type="submission" date="2024-09" db="EMBL/GenBank/DDBJ databases">
        <authorList>
            <person name="Sun Q."/>
            <person name="Mori K."/>
        </authorList>
    </citation>
    <scope>NUCLEOTIDE SEQUENCE [LARGE SCALE GENOMIC DNA]</scope>
    <source>
        <strain evidence="9 10">NCAIM B.02610</strain>
    </source>
</reference>
<dbReference type="Gene3D" id="1.10.3720.10">
    <property type="entry name" value="MetI-like"/>
    <property type="match status" value="1"/>
</dbReference>
<keyword evidence="3" id="KW-1003">Cell membrane</keyword>
<comment type="caution">
    <text evidence="9">The sequence shown here is derived from an EMBL/GenBank/DDBJ whole genome shotgun (WGS) entry which is preliminary data.</text>
</comment>
<feature type="transmembrane region" description="Helical" evidence="7">
    <location>
        <begin position="75"/>
        <end position="96"/>
    </location>
</feature>
<dbReference type="EMBL" id="JBHLUX010000001">
    <property type="protein sequence ID" value="MFC0469116.1"/>
    <property type="molecule type" value="Genomic_DNA"/>
</dbReference>
<dbReference type="CDD" id="cd06261">
    <property type="entry name" value="TM_PBP2"/>
    <property type="match status" value="1"/>
</dbReference>
<feature type="transmembrane region" description="Helical" evidence="7">
    <location>
        <begin position="142"/>
        <end position="161"/>
    </location>
</feature>
<evidence type="ECO:0000256" key="2">
    <source>
        <dbReference type="ARBA" id="ARBA00022448"/>
    </source>
</evidence>
<comment type="subcellular location">
    <subcellularLocation>
        <location evidence="1 7">Cell membrane</location>
        <topology evidence="1 7">Multi-pass membrane protein</topology>
    </subcellularLocation>
</comment>
<proteinExistence type="inferred from homology"/>
<dbReference type="Pfam" id="PF00528">
    <property type="entry name" value="BPD_transp_1"/>
    <property type="match status" value="1"/>
</dbReference>
<dbReference type="PROSITE" id="PS50928">
    <property type="entry name" value="ABC_TM1"/>
    <property type="match status" value="1"/>
</dbReference>
<keyword evidence="4 7" id="KW-0812">Transmembrane</keyword>
<organism evidence="9 10">
    <name type="scientific">Halalkalibacter kiskunsagensis</name>
    <dbReference type="NCBI Taxonomy" id="1548599"/>
    <lineage>
        <taxon>Bacteria</taxon>
        <taxon>Bacillati</taxon>
        <taxon>Bacillota</taxon>
        <taxon>Bacilli</taxon>
        <taxon>Bacillales</taxon>
        <taxon>Bacillaceae</taxon>
        <taxon>Halalkalibacter</taxon>
    </lineage>
</organism>
<keyword evidence="2 7" id="KW-0813">Transport</keyword>
<dbReference type="PANTHER" id="PTHR43744">
    <property type="entry name" value="ABC TRANSPORTER PERMEASE PROTEIN MG189-RELATED-RELATED"/>
    <property type="match status" value="1"/>
</dbReference>
<keyword evidence="6 7" id="KW-0472">Membrane</keyword>
<dbReference type="InterPro" id="IPR000515">
    <property type="entry name" value="MetI-like"/>
</dbReference>
<keyword evidence="10" id="KW-1185">Reference proteome</keyword>
<name>A0ABV6K728_9BACI</name>
<evidence type="ECO:0000259" key="8">
    <source>
        <dbReference type="PROSITE" id="PS50928"/>
    </source>
</evidence>
<accession>A0ABV6K728</accession>
<evidence type="ECO:0000256" key="1">
    <source>
        <dbReference type="ARBA" id="ARBA00004651"/>
    </source>
</evidence>
<keyword evidence="5 7" id="KW-1133">Transmembrane helix</keyword>
<gene>
    <name evidence="9" type="ORF">ACFFHM_00665</name>
</gene>
<dbReference type="RefSeq" id="WP_335958288.1">
    <property type="nucleotide sequence ID" value="NZ_JAXBLX010000001.1"/>
</dbReference>
<comment type="similarity">
    <text evidence="7">Belongs to the binding-protein-dependent transport system permease family.</text>
</comment>